<dbReference type="EMBL" id="CP020660">
    <property type="protein sequence ID" value="ATF10038.1"/>
    <property type="molecule type" value="Genomic_DNA"/>
</dbReference>
<gene>
    <name evidence="1" type="ORF">BTN50_1565</name>
</gene>
<proteinExistence type="predicted"/>
<organism evidence="1 2">
    <name type="scientific">Candidatus Enterovibrio altilux</name>
    <dbReference type="NCBI Taxonomy" id="1927128"/>
    <lineage>
        <taxon>Bacteria</taxon>
        <taxon>Pseudomonadati</taxon>
        <taxon>Pseudomonadota</taxon>
        <taxon>Gammaproteobacteria</taxon>
        <taxon>Vibrionales</taxon>
        <taxon>Vibrionaceae</taxon>
        <taxon>Enterovibrio</taxon>
    </lineage>
</organism>
<reference evidence="2" key="1">
    <citation type="submission" date="2017-04" db="EMBL/GenBank/DDBJ databases">
        <title>Genome evolution of the luminous symbionts of deep sea anglerfish.</title>
        <authorList>
            <person name="Hendry T.A."/>
        </authorList>
    </citation>
    <scope>NUCLEOTIDE SEQUENCE [LARGE SCALE GENOMIC DNA]</scope>
</reference>
<dbReference type="Proteomes" id="UP000218160">
    <property type="component" value="Chromosome 1"/>
</dbReference>
<evidence type="ECO:0000313" key="2">
    <source>
        <dbReference type="Proteomes" id="UP000218160"/>
    </source>
</evidence>
<dbReference type="KEGG" id="elux:BTN50_1565"/>
<protein>
    <submittedName>
        <fullName evidence="1">Uncharacterized protein</fullName>
    </submittedName>
</protein>
<name>A0A291BAJ4_9GAMM</name>
<keyword evidence="2" id="KW-1185">Reference proteome</keyword>
<evidence type="ECO:0000313" key="1">
    <source>
        <dbReference type="EMBL" id="ATF10038.1"/>
    </source>
</evidence>
<accession>A0A291BAJ4</accession>
<sequence>MKTGNRRKPRLFNGLAITTALMVKRVFSMPRKNLQKFINFI</sequence>
<dbReference type="AlphaFoldDB" id="A0A291BAJ4"/>